<comment type="caution">
    <text evidence="3">The sequence shown here is derived from an EMBL/GenBank/DDBJ whole genome shotgun (WGS) entry which is preliminary data.</text>
</comment>
<sequence length="98" mass="10719">MFISSSPDWSVRHTRPGPGGYGSTTWTVRRLVDGDFRSWAIRRSRTDRPRGPAPTTATAGGPVDVLLDVLLDVLAVVLLFTGVLRSTVQGKREEGRGR</sequence>
<keyword evidence="2" id="KW-0472">Membrane</keyword>
<evidence type="ECO:0000256" key="2">
    <source>
        <dbReference type="SAM" id="Phobius"/>
    </source>
</evidence>
<dbReference type="AlphaFoldDB" id="A0A6A0AS55"/>
<evidence type="ECO:0000313" key="3">
    <source>
        <dbReference type="EMBL" id="GFH35756.1"/>
    </source>
</evidence>
<keyword evidence="2" id="KW-0812">Transmembrane</keyword>
<keyword evidence="2" id="KW-1133">Transmembrane helix</keyword>
<proteinExistence type="predicted"/>
<name>A0A6A0AS55_9ACTN</name>
<organism evidence="3 4">
    <name type="scientific">Streptomyces pacificus</name>
    <dbReference type="NCBI Taxonomy" id="2705029"/>
    <lineage>
        <taxon>Bacteria</taxon>
        <taxon>Bacillati</taxon>
        <taxon>Actinomycetota</taxon>
        <taxon>Actinomycetes</taxon>
        <taxon>Kitasatosporales</taxon>
        <taxon>Streptomycetaceae</taxon>
        <taxon>Streptomyces</taxon>
    </lineage>
</organism>
<protein>
    <submittedName>
        <fullName evidence="3">Uncharacterized protein</fullName>
    </submittedName>
</protein>
<gene>
    <name evidence="3" type="ORF">SCWH03_19780</name>
</gene>
<dbReference type="EMBL" id="BLLG01000004">
    <property type="protein sequence ID" value="GFH35756.1"/>
    <property type="molecule type" value="Genomic_DNA"/>
</dbReference>
<accession>A0A6A0AS55</accession>
<dbReference type="Proteomes" id="UP000484988">
    <property type="component" value="Unassembled WGS sequence"/>
</dbReference>
<feature type="transmembrane region" description="Helical" evidence="2">
    <location>
        <begin position="69"/>
        <end position="88"/>
    </location>
</feature>
<evidence type="ECO:0000313" key="4">
    <source>
        <dbReference type="Proteomes" id="UP000484988"/>
    </source>
</evidence>
<feature type="region of interest" description="Disordered" evidence="1">
    <location>
        <begin position="1"/>
        <end position="23"/>
    </location>
</feature>
<evidence type="ECO:0000256" key="1">
    <source>
        <dbReference type="SAM" id="MobiDB-lite"/>
    </source>
</evidence>
<keyword evidence="4" id="KW-1185">Reference proteome</keyword>
<reference evidence="3 4" key="1">
    <citation type="submission" date="2020-02" db="EMBL/GenBank/DDBJ databases">
        <title>Whole Genome Shotgun Sequence of Streptomyces sp. strain CWH03.</title>
        <authorList>
            <person name="Dohra H."/>
            <person name="Kodani S."/>
            <person name="Yamamura H."/>
        </authorList>
    </citation>
    <scope>NUCLEOTIDE SEQUENCE [LARGE SCALE GENOMIC DNA]</scope>
    <source>
        <strain evidence="3 4">CWH03</strain>
    </source>
</reference>